<keyword evidence="2" id="KW-1185">Reference proteome</keyword>
<protein>
    <submittedName>
        <fullName evidence="1">DUF1797 family protein</fullName>
    </submittedName>
</protein>
<dbReference type="Gene3D" id="3.30.720.20">
    <property type="entry name" value="Protein of unknown function DUF1797"/>
    <property type="match status" value="1"/>
</dbReference>
<comment type="caution">
    <text evidence="1">The sequence shown here is derived from an EMBL/GenBank/DDBJ whole genome shotgun (WGS) entry which is preliminary data.</text>
</comment>
<name>A0AA43ZS91_9LACT</name>
<organism evidence="1 2">
    <name type="scientific">Atopococcus tabaci</name>
    <dbReference type="NCBI Taxonomy" id="269774"/>
    <lineage>
        <taxon>Bacteria</taxon>
        <taxon>Bacillati</taxon>
        <taxon>Bacillota</taxon>
        <taxon>Bacilli</taxon>
        <taxon>Lactobacillales</taxon>
        <taxon>Carnobacteriaceae</taxon>
        <taxon>Atopococcus</taxon>
    </lineage>
</organism>
<dbReference type="AlphaFoldDB" id="A0AA43ZS91"/>
<reference evidence="1" key="1">
    <citation type="submission" date="2023-07" db="EMBL/GenBank/DDBJ databases">
        <title>Between Cages and Wild: Unraveling the Impact of Captivity on Animal Microbiomes and Antimicrobial Resistance.</title>
        <authorList>
            <person name="Schmartz G.P."/>
            <person name="Rehner J."/>
            <person name="Schuff M.J."/>
            <person name="Becker S.L."/>
            <person name="Kravczyk M."/>
            <person name="Gurevich A."/>
            <person name="Francke R."/>
            <person name="Mueller R."/>
            <person name="Keller V."/>
            <person name="Keller A."/>
        </authorList>
    </citation>
    <scope>NUCLEOTIDE SEQUENCE</scope>
    <source>
        <strain evidence="1">S39M_St_73</strain>
    </source>
</reference>
<evidence type="ECO:0000313" key="2">
    <source>
        <dbReference type="Proteomes" id="UP001171751"/>
    </source>
</evidence>
<dbReference type="Proteomes" id="UP001171751">
    <property type="component" value="Unassembled WGS sequence"/>
</dbReference>
<accession>A0AA43ZS91</accession>
<dbReference type="InterPro" id="IPR014904">
    <property type="entry name" value="YkuJ-like"/>
</dbReference>
<gene>
    <name evidence="1" type="ORF">Q4F26_05800</name>
</gene>
<dbReference type="SUPFAM" id="SSF143567">
    <property type="entry name" value="YkuJ-like"/>
    <property type="match status" value="1"/>
</dbReference>
<dbReference type="EMBL" id="JAUNQW010000028">
    <property type="protein sequence ID" value="MDO5457845.1"/>
    <property type="molecule type" value="Genomic_DNA"/>
</dbReference>
<evidence type="ECO:0000313" key="1">
    <source>
        <dbReference type="EMBL" id="MDO5457845.1"/>
    </source>
</evidence>
<sequence length="88" mass="10452">MTESYLSSIIDRLIAMTKDESDDIQRRLFEFDGRLIVKVFYNKISGVFTVVNAVSYENFKFELLDLAAIEIFEILYEYRAIYRNHLKV</sequence>
<dbReference type="InterPro" id="IPR038073">
    <property type="entry name" value="YkuJ-like_sf"/>
</dbReference>
<proteinExistence type="predicted"/>
<dbReference type="Pfam" id="PF08796">
    <property type="entry name" value="DUF1797"/>
    <property type="match status" value="1"/>
</dbReference>